<reference evidence="3" key="1">
    <citation type="submission" date="2019-08" db="EMBL/GenBank/DDBJ databases">
        <title>The improved chromosome-level genome for the pearl oyster Pinctada fucata martensii using PacBio sequencing and Hi-C.</title>
        <authorList>
            <person name="Zheng Z."/>
        </authorList>
    </citation>
    <scope>NUCLEOTIDE SEQUENCE</scope>
    <source>
        <strain evidence="3">ZZ-2019</strain>
        <tissue evidence="3">Adductor muscle</tissue>
    </source>
</reference>
<evidence type="ECO:0000313" key="3">
    <source>
        <dbReference type="EMBL" id="KAK3093371.1"/>
    </source>
</evidence>
<keyword evidence="4" id="KW-1185">Reference proteome</keyword>
<dbReference type="GO" id="GO:0005634">
    <property type="term" value="C:nucleus"/>
    <property type="evidence" value="ECO:0007669"/>
    <property type="project" value="TreeGrafter"/>
</dbReference>
<evidence type="ECO:0000259" key="2">
    <source>
        <dbReference type="PROSITE" id="PS50217"/>
    </source>
</evidence>
<gene>
    <name evidence="3" type="ORF">FSP39_014694</name>
</gene>
<dbReference type="GO" id="GO:0000978">
    <property type="term" value="F:RNA polymerase II cis-regulatory region sequence-specific DNA binding"/>
    <property type="evidence" value="ECO:0007669"/>
    <property type="project" value="TreeGrafter"/>
</dbReference>
<dbReference type="AlphaFoldDB" id="A0AA89C3J8"/>
<dbReference type="SMART" id="SM00338">
    <property type="entry name" value="BRLZ"/>
    <property type="match status" value="1"/>
</dbReference>
<accession>A0AA89C3J8</accession>
<evidence type="ECO:0000313" key="4">
    <source>
        <dbReference type="Proteomes" id="UP001186944"/>
    </source>
</evidence>
<dbReference type="PANTHER" id="PTHR23351:SF59">
    <property type="entry name" value="CYCLIC AMP-DEPENDENT TRANSCRIPTION FACTOR ATF-3-LIKE"/>
    <property type="match status" value="1"/>
</dbReference>
<feature type="domain" description="BZIP" evidence="2">
    <location>
        <begin position="111"/>
        <end position="174"/>
    </location>
</feature>
<dbReference type="Pfam" id="PF00170">
    <property type="entry name" value="bZIP_1"/>
    <property type="match status" value="1"/>
</dbReference>
<dbReference type="InterPro" id="IPR004827">
    <property type="entry name" value="bZIP"/>
</dbReference>
<evidence type="ECO:0000256" key="1">
    <source>
        <dbReference type="SAM" id="Coils"/>
    </source>
</evidence>
<organism evidence="3 4">
    <name type="scientific">Pinctada imbricata</name>
    <name type="common">Atlantic pearl-oyster</name>
    <name type="synonym">Pinctada martensii</name>
    <dbReference type="NCBI Taxonomy" id="66713"/>
    <lineage>
        <taxon>Eukaryota</taxon>
        <taxon>Metazoa</taxon>
        <taxon>Spiralia</taxon>
        <taxon>Lophotrochozoa</taxon>
        <taxon>Mollusca</taxon>
        <taxon>Bivalvia</taxon>
        <taxon>Autobranchia</taxon>
        <taxon>Pteriomorphia</taxon>
        <taxon>Pterioida</taxon>
        <taxon>Pterioidea</taxon>
        <taxon>Pteriidae</taxon>
        <taxon>Pinctada</taxon>
    </lineage>
</organism>
<dbReference type="PRINTS" id="PR00042">
    <property type="entry name" value="LEUZIPPRFOS"/>
</dbReference>
<dbReference type="InterPro" id="IPR000837">
    <property type="entry name" value="AP-1"/>
</dbReference>
<dbReference type="GO" id="GO:0000981">
    <property type="term" value="F:DNA-binding transcription factor activity, RNA polymerase II-specific"/>
    <property type="evidence" value="ECO:0007669"/>
    <property type="project" value="TreeGrafter"/>
</dbReference>
<protein>
    <recommendedName>
        <fullName evidence="2">BZIP domain-containing protein</fullName>
    </recommendedName>
</protein>
<proteinExistence type="predicted"/>
<name>A0AA89C3J8_PINIB</name>
<dbReference type="PANTHER" id="PTHR23351">
    <property type="entry name" value="FOS TRANSCRIPTION FACTOR-RELATED"/>
    <property type="match status" value="1"/>
</dbReference>
<comment type="caution">
    <text evidence="3">The sequence shown here is derived from an EMBL/GenBank/DDBJ whole genome shotgun (WGS) entry which is preliminary data.</text>
</comment>
<dbReference type="SUPFAM" id="SSF57959">
    <property type="entry name" value="Leucine zipper domain"/>
    <property type="match status" value="1"/>
</dbReference>
<keyword evidence="1" id="KW-0175">Coiled coil</keyword>
<dbReference type="InterPro" id="IPR046347">
    <property type="entry name" value="bZIP_sf"/>
</dbReference>
<dbReference type="Proteomes" id="UP001186944">
    <property type="component" value="Unassembled WGS sequence"/>
</dbReference>
<dbReference type="EMBL" id="VSWD01000009">
    <property type="protein sequence ID" value="KAK3093371.1"/>
    <property type="molecule type" value="Genomic_DNA"/>
</dbReference>
<feature type="coiled-coil region" evidence="1">
    <location>
        <begin position="150"/>
        <end position="177"/>
    </location>
</feature>
<dbReference type="Gene3D" id="1.20.5.170">
    <property type="match status" value="1"/>
</dbReference>
<sequence length="192" mass="22018">MPSKVGVKPFILEIYSMNSNVSSIPTTIEDVLLSKKDEDEDTKVNDSNNDTDDTDDIVRAGKVALETGDLTPLVKEELKYTIQSRRLQQGKNELYVSFEEPALGELRPDEIEKIEKRREQNRLAAQRFRSKQKSLQSVLTKKTQTLEVDNTKLRAEIFKLKAEKDELNKKLQDHLKICPMHNLSWNFSSGPI</sequence>
<dbReference type="PROSITE" id="PS50217">
    <property type="entry name" value="BZIP"/>
    <property type="match status" value="1"/>
</dbReference>